<reference evidence="5" key="1">
    <citation type="submission" date="2020-02" db="EMBL/GenBank/DDBJ databases">
        <authorList>
            <person name="Meier V. D."/>
        </authorList>
    </citation>
    <scope>NUCLEOTIDE SEQUENCE</scope>
    <source>
        <strain evidence="5">AVDCRST_MAG68</strain>
    </source>
</reference>
<evidence type="ECO:0000313" key="5">
    <source>
        <dbReference type="EMBL" id="CAA9351997.1"/>
    </source>
</evidence>
<dbReference type="Pfam" id="PF00535">
    <property type="entry name" value="Glycos_transf_2"/>
    <property type="match status" value="1"/>
</dbReference>
<dbReference type="GO" id="GO:0016757">
    <property type="term" value="F:glycosyltransferase activity"/>
    <property type="evidence" value="ECO:0007669"/>
    <property type="project" value="UniProtKB-KW"/>
</dbReference>
<name>A0A6J4M9G9_9BACT</name>
<dbReference type="InterPro" id="IPR029044">
    <property type="entry name" value="Nucleotide-diphossugar_trans"/>
</dbReference>
<dbReference type="EMBL" id="CADCTW010000176">
    <property type="protein sequence ID" value="CAA9351997.1"/>
    <property type="molecule type" value="Genomic_DNA"/>
</dbReference>
<dbReference type="SUPFAM" id="SSF53448">
    <property type="entry name" value="Nucleotide-diphospho-sugar transferases"/>
    <property type="match status" value="1"/>
</dbReference>
<keyword evidence="2" id="KW-0328">Glycosyltransferase</keyword>
<feature type="domain" description="Glycosyltransferase 2-like" evidence="4">
    <location>
        <begin position="33"/>
        <end position="149"/>
    </location>
</feature>
<evidence type="ECO:0000256" key="3">
    <source>
        <dbReference type="ARBA" id="ARBA00022679"/>
    </source>
</evidence>
<comment type="similarity">
    <text evidence="1">Belongs to the glycosyltransferase 2 family.</text>
</comment>
<dbReference type="InterPro" id="IPR001173">
    <property type="entry name" value="Glyco_trans_2-like"/>
</dbReference>
<dbReference type="Gene3D" id="3.90.550.10">
    <property type="entry name" value="Spore Coat Polysaccharide Biosynthesis Protein SpsA, Chain A"/>
    <property type="match status" value="1"/>
</dbReference>
<protein>
    <recommendedName>
        <fullName evidence="4">Glycosyltransferase 2-like domain-containing protein</fullName>
    </recommendedName>
</protein>
<proteinExistence type="inferred from homology"/>
<keyword evidence="3" id="KW-0808">Transferase</keyword>
<sequence length="338" mass="37629">MSEALHILPDTSGTFRWVMSEVTQEYRSLADLSVVVLSYNRREEIERAIPGLCGLAAEHGFQLIVVDNASTDGSREALRGIAAGHPALELLLNEENLGAAGGRNAGWRRAAGRYILSIDDDITVGVEQMRAMCARMDADPRIGVLSPRIREAATGQVLNDFGDEPCQIPTFYEACQLVRREAVEVVGYGDPGCFAAGEGFDYTLRMHVAGYVAFYVPDVEVVHRDRVREGGESAHRRRMWVETFTALYFKHFPVRTALLFTTRFLVTQALSGARVFGVGYAVTLPRWALAGARGGWKRRAVAPRETVRYYTRVDHPRDFGNRPLLHKVMKSLRARGEA</sequence>
<evidence type="ECO:0000256" key="2">
    <source>
        <dbReference type="ARBA" id="ARBA00022676"/>
    </source>
</evidence>
<dbReference type="PANTHER" id="PTHR43179:SF12">
    <property type="entry name" value="GALACTOFURANOSYLTRANSFERASE GLFT2"/>
    <property type="match status" value="1"/>
</dbReference>
<evidence type="ECO:0000259" key="4">
    <source>
        <dbReference type="Pfam" id="PF00535"/>
    </source>
</evidence>
<dbReference type="PANTHER" id="PTHR43179">
    <property type="entry name" value="RHAMNOSYLTRANSFERASE WBBL"/>
    <property type="match status" value="1"/>
</dbReference>
<dbReference type="AlphaFoldDB" id="A0A6J4M9G9"/>
<evidence type="ECO:0000256" key="1">
    <source>
        <dbReference type="ARBA" id="ARBA00006739"/>
    </source>
</evidence>
<gene>
    <name evidence="5" type="ORF">AVDCRST_MAG68-3728</name>
</gene>
<organism evidence="5">
    <name type="scientific">uncultured Gemmatimonadota bacterium</name>
    <dbReference type="NCBI Taxonomy" id="203437"/>
    <lineage>
        <taxon>Bacteria</taxon>
        <taxon>Pseudomonadati</taxon>
        <taxon>Gemmatimonadota</taxon>
        <taxon>environmental samples</taxon>
    </lineage>
</organism>
<accession>A0A6J4M9G9</accession>